<dbReference type="RefSeq" id="WP_203364875.1">
    <property type="nucleotide sequence ID" value="NZ_WSFT01000006.1"/>
</dbReference>
<dbReference type="EMBL" id="WSFT01000006">
    <property type="protein sequence ID" value="MBS4536942.1"/>
    <property type="molecule type" value="Genomic_DNA"/>
</dbReference>
<dbReference type="AlphaFoldDB" id="A0A942UYS0"/>
<gene>
    <name evidence="1" type="ORF">GOQ27_00625</name>
</gene>
<dbReference type="Pfam" id="PF16264">
    <property type="entry name" value="SatD"/>
    <property type="match status" value="1"/>
</dbReference>
<name>A0A942UYS0_9FIRM</name>
<protein>
    <recommendedName>
        <fullName evidence="3">SatD family (SatD)</fullName>
    </recommendedName>
</protein>
<reference evidence="1" key="1">
    <citation type="submission" date="2019-12" db="EMBL/GenBank/DDBJ databases">
        <title>Clostridiaceae gen. nov. sp. nov., isolated from sediment in Xinjiang, China.</title>
        <authorList>
            <person name="Zhang R."/>
        </authorList>
    </citation>
    <scope>NUCLEOTIDE SEQUENCE</scope>
    <source>
        <strain evidence="1">D2Q-11</strain>
    </source>
</reference>
<evidence type="ECO:0008006" key="3">
    <source>
        <dbReference type="Google" id="ProtNLM"/>
    </source>
</evidence>
<dbReference type="InterPro" id="IPR032580">
    <property type="entry name" value="SatD"/>
</dbReference>
<sequence>MEYMTIIFDIKNSKNLNNREEVQYQLIDTIEKANDYFSSSLVSSFIITLGDEWQGLFTYPCDYNDIINFFKENLVDIDFYCGIGIGDISVHNFTLTVNQLDGPSFHRARKAISIAKKNNYSLVLLQ</sequence>
<evidence type="ECO:0000313" key="2">
    <source>
        <dbReference type="Proteomes" id="UP000724672"/>
    </source>
</evidence>
<accession>A0A942UYS0</accession>
<evidence type="ECO:0000313" key="1">
    <source>
        <dbReference type="EMBL" id="MBS4536942.1"/>
    </source>
</evidence>
<comment type="caution">
    <text evidence="1">The sequence shown here is derived from an EMBL/GenBank/DDBJ whole genome shotgun (WGS) entry which is preliminary data.</text>
</comment>
<organism evidence="1 2">
    <name type="scientific">Anaeromonas frigoriresistens</name>
    <dbReference type="NCBI Taxonomy" id="2683708"/>
    <lineage>
        <taxon>Bacteria</taxon>
        <taxon>Bacillati</taxon>
        <taxon>Bacillota</taxon>
        <taxon>Tissierellia</taxon>
        <taxon>Tissierellales</taxon>
        <taxon>Thermohalobacteraceae</taxon>
        <taxon>Anaeromonas</taxon>
    </lineage>
</organism>
<keyword evidence="2" id="KW-1185">Reference proteome</keyword>
<proteinExistence type="predicted"/>
<dbReference type="Proteomes" id="UP000724672">
    <property type="component" value="Unassembled WGS sequence"/>
</dbReference>